<comment type="caution">
    <text evidence="4">The sequence shown here is derived from an EMBL/GenBank/DDBJ whole genome shotgun (WGS) entry which is preliminary data.</text>
</comment>
<keyword evidence="1" id="KW-0812">Transmembrane</keyword>
<feature type="chain" id="PRO_5012317561" description="Peptidase MA-like domain-containing protein" evidence="2">
    <location>
        <begin position="21"/>
        <end position="302"/>
    </location>
</feature>
<dbReference type="Pfam" id="PF13485">
    <property type="entry name" value="Peptidase_MA_2"/>
    <property type="match status" value="1"/>
</dbReference>
<accession>A0A1J5DTU9</accession>
<feature type="domain" description="Peptidase MA-like" evidence="3">
    <location>
        <begin position="87"/>
        <end position="247"/>
    </location>
</feature>
<gene>
    <name evidence="4" type="ORF">AUJ95_05570</name>
</gene>
<protein>
    <recommendedName>
        <fullName evidence="3">Peptidase MA-like domain-containing protein</fullName>
    </recommendedName>
</protein>
<evidence type="ECO:0000259" key="3">
    <source>
        <dbReference type="Pfam" id="PF13485"/>
    </source>
</evidence>
<dbReference type="STRING" id="1817895.AUJ95_05570"/>
<feature type="signal peptide" evidence="2">
    <location>
        <begin position="1"/>
        <end position="20"/>
    </location>
</feature>
<organism evidence="4 5">
    <name type="scientific">Candidatus Desantisbacteria bacterium CG2_30_40_21</name>
    <dbReference type="NCBI Taxonomy" id="1817895"/>
    <lineage>
        <taxon>Bacteria</taxon>
        <taxon>Candidatus Desantisiibacteriota</taxon>
    </lineage>
</organism>
<reference evidence="4 5" key="1">
    <citation type="journal article" date="2016" name="Environ. Microbiol.">
        <title>Genomic resolution of a cold subsurface aquifer community provides metabolic insights for novel microbes adapted to high CO concentrations.</title>
        <authorList>
            <person name="Probst A.J."/>
            <person name="Castelle C.J."/>
            <person name="Singh A."/>
            <person name="Brown C.T."/>
            <person name="Anantharaman K."/>
            <person name="Sharon I."/>
            <person name="Hug L.A."/>
            <person name="Burstein D."/>
            <person name="Emerson J.B."/>
            <person name="Thomas B.C."/>
            <person name="Banfield J.F."/>
        </authorList>
    </citation>
    <scope>NUCLEOTIDE SEQUENCE [LARGE SCALE GENOMIC DNA]</scope>
    <source>
        <strain evidence="4">CG2_30_40_21</strain>
    </source>
</reference>
<dbReference type="Proteomes" id="UP000183085">
    <property type="component" value="Unassembled WGS sequence"/>
</dbReference>
<sequence length="302" mass="34931">MWLRILLTLIILIITSNAMASWQNIKSKHFVVTFTQKDQKIAETTLRIVDNFHSQIKLCLGDYAMNVPVYIIIAPSREVFEYLGGVREKWAVGLATGNNRIVIFSPRKFGDKSEIERLIKHEYIHILLHQATGGNGLPRWLNEGLALYYESNVWRVSDDIRLAEAVLTHSIIPLDQLNFYFPSNRKRAELAYSQSIDIVTYIMKEYGYERLKQIIEEIARGCDIDTAMINSLGVDSLSLSTAWHTTLIKRYQWFYIITNTAFIWAALPIICIIAYIRKKRQGERKKRQWEIEDGMLPSGNVS</sequence>
<keyword evidence="2" id="KW-0732">Signal</keyword>
<name>A0A1J5DTU9_9BACT</name>
<evidence type="ECO:0000313" key="5">
    <source>
        <dbReference type="Proteomes" id="UP000183085"/>
    </source>
</evidence>
<dbReference type="AlphaFoldDB" id="A0A1J5DTU9"/>
<keyword evidence="1" id="KW-1133">Transmembrane helix</keyword>
<keyword evidence="1" id="KW-0472">Membrane</keyword>
<proteinExistence type="predicted"/>
<evidence type="ECO:0000256" key="1">
    <source>
        <dbReference type="SAM" id="Phobius"/>
    </source>
</evidence>
<feature type="transmembrane region" description="Helical" evidence="1">
    <location>
        <begin position="253"/>
        <end position="276"/>
    </location>
</feature>
<dbReference type="EMBL" id="MNYI01000148">
    <property type="protein sequence ID" value="OIP39476.1"/>
    <property type="molecule type" value="Genomic_DNA"/>
</dbReference>
<dbReference type="InterPro" id="IPR039568">
    <property type="entry name" value="Peptidase_MA-like_dom"/>
</dbReference>
<evidence type="ECO:0000313" key="4">
    <source>
        <dbReference type="EMBL" id="OIP39476.1"/>
    </source>
</evidence>
<evidence type="ECO:0000256" key="2">
    <source>
        <dbReference type="SAM" id="SignalP"/>
    </source>
</evidence>